<dbReference type="Gene3D" id="3.30.70.1230">
    <property type="entry name" value="Nucleotide cyclase"/>
    <property type="match status" value="1"/>
</dbReference>
<dbReference type="Proteomes" id="UP001143362">
    <property type="component" value="Unassembled WGS sequence"/>
</dbReference>
<keyword evidence="5" id="KW-1185">Reference proteome</keyword>
<evidence type="ECO:0000259" key="2">
    <source>
        <dbReference type="PROSITE" id="PS50110"/>
    </source>
</evidence>
<dbReference type="SMART" id="SM00448">
    <property type="entry name" value="REC"/>
    <property type="match status" value="1"/>
</dbReference>
<gene>
    <name evidence="4" type="ORF">EYC98_13005</name>
</gene>
<dbReference type="InterPro" id="IPR001789">
    <property type="entry name" value="Sig_transdc_resp-reg_receiver"/>
</dbReference>
<dbReference type="InterPro" id="IPR050697">
    <property type="entry name" value="Adenylyl/Guanylyl_Cyclase_3/4"/>
</dbReference>
<feature type="domain" description="Response regulatory" evidence="2">
    <location>
        <begin position="106"/>
        <end position="222"/>
    </location>
</feature>
<comment type="caution">
    <text evidence="4">The sequence shown here is derived from an EMBL/GenBank/DDBJ whole genome shotgun (WGS) entry which is preliminary data.</text>
</comment>
<dbReference type="CDD" id="cd07302">
    <property type="entry name" value="CHD"/>
    <property type="match status" value="1"/>
</dbReference>
<dbReference type="InterPro" id="IPR011006">
    <property type="entry name" value="CheY-like_superfamily"/>
</dbReference>
<proteinExistence type="predicted"/>
<accession>A0ABT3THH7</accession>
<evidence type="ECO:0000256" key="1">
    <source>
        <dbReference type="PROSITE-ProRule" id="PRU00169"/>
    </source>
</evidence>
<dbReference type="PANTHER" id="PTHR43081:SF1">
    <property type="entry name" value="ADENYLATE CYCLASE, TERMINAL-DIFFERENTIATION SPECIFIC"/>
    <property type="match status" value="1"/>
</dbReference>
<dbReference type="EMBL" id="SHNN01000002">
    <property type="protein sequence ID" value="MCX2981778.1"/>
    <property type="molecule type" value="Genomic_DNA"/>
</dbReference>
<dbReference type="SUPFAM" id="SSF55073">
    <property type="entry name" value="Nucleotide cyclase"/>
    <property type="match status" value="1"/>
</dbReference>
<dbReference type="PROSITE" id="PS50110">
    <property type="entry name" value="RESPONSE_REGULATORY"/>
    <property type="match status" value="1"/>
</dbReference>
<dbReference type="PANTHER" id="PTHR43081">
    <property type="entry name" value="ADENYLATE CYCLASE, TERMINAL-DIFFERENTIATION SPECIFIC-RELATED"/>
    <property type="match status" value="1"/>
</dbReference>
<dbReference type="Pfam" id="PF00211">
    <property type="entry name" value="Guanylate_cyc"/>
    <property type="match status" value="1"/>
</dbReference>
<name>A0ABT3THH7_9GAMM</name>
<feature type="domain" description="Guanylate cyclase" evidence="3">
    <location>
        <begin position="278"/>
        <end position="410"/>
    </location>
</feature>
<dbReference type="SUPFAM" id="SSF52172">
    <property type="entry name" value="CheY-like"/>
    <property type="match status" value="1"/>
</dbReference>
<dbReference type="SMART" id="SM00044">
    <property type="entry name" value="CYCc"/>
    <property type="match status" value="1"/>
</dbReference>
<evidence type="ECO:0000313" key="5">
    <source>
        <dbReference type="Proteomes" id="UP001143362"/>
    </source>
</evidence>
<organism evidence="4 5">
    <name type="scientific">Candidatus Litorirhabdus singularis</name>
    <dbReference type="NCBI Taxonomy" id="2518993"/>
    <lineage>
        <taxon>Bacteria</taxon>
        <taxon>Pseudomonadati</taxon>
        <taxon>Pseudomonadota</taxon>
        <taxon>Gammaproteobacteria</taxon>
        <taxon>Cellvibrionales</taxon>
        <taxon>Halieaceae</taxon>
        <taxon>Candidatus Litorirhabdus</taxon>
    </lineage>
</organism>
<sequence>MAELRGLEYSRAELSREQSDDFDKLLSASAALEALLADLDEHSEHNLRNVLGAMRGYAELLCEDLTAIHSNLHAVLQRLLKAITSAASDNSALRSLQVVDEAESGTILAVDDTAENLDLLGRYLTRSGHRVLTASSGAQALELLEHNSIDTVLLDLIMPGMDGNEVLNRIKANAEWRAIPVIVISGRQDMEGIITCIEAGADDYLFKPFNPVLLQARIKAGLERKRWHDLEDQYRQQLERNEAFIRSTFGRYVSDEIVANLLEQPEGLSLGGDLREVTILMSDIRKFSTICENLAPENVMKLLNTYLGTMSDIIMAHQGTVDEFIGDGILAIFGAPISRDDDTERAVQCALEMQAAVATINREYVEAGLPEVTMGIGVNTGTVVAGNIGSEKRSKYGIVGHHVNLTARIEERTAGGEILVSQSTLEKLPTGFTTGRREQVKVKGINKSVDIIQITAAPVTGAVSDV</sequence>
<dbReference type="InterPro" id="IPR029787">
    <property type="entry name" value="Nucleotide_cyclase"/>
</dbReference>
<keyword evidence="1" id="KW-0597">Phosphoprotein</keyword>
<dbReference type="Gene3D" id="3.40.50.2300">
    <property type="match status" value="1"/>
</dbReference>
<dbReference type="PROSITE" id="PS50125">
    <property type="entry name" value="GUANYLATE_CYCLASE_2"/>
    <property type="match status" value="1"/>
</dbReference>
<protein>
    <submittedName>
        <fullName evidence="4">Adenylate/guanylate cyclase domain-containing response regulator</fullName>
    </submittedName>
</protein>
<dbReference type="Pfam" id="PF00072">
    <property type="entry name" value="Response_reg"/>
    <property type="match status" value="1"/>
</dbReference>
<reference evidence="4" key="1">
    <citation type="submission" date="2019-02" db="EMBL/GenBank/DDBJ databases">
        <authorList>
            <person name="Li S.-H."/>
        </authorList>
    </citation>
    <scope>NUCLEOTIDE SEQUENCE</scope>
    <source>
        <strain evidence="4">IMCC14734</strain>
    </source>
</reference>
<feature type="modified residue" description="4-aspartylphosphate" evidence="1">
    <location>
        <position position="155"/>
    </location>
</feature>
<evidence type="ECO:0000313" key="4">
    <source>
        <dbReference type="EMBL" id="MCX2981778.1"/>
    </source>
</evidence>
<dbReference type="InterPro" id="IPR001054">
    <property type="entry name" value="A/G_cyclase"/>
</dbReference>
<evidence type="ECO:0000259" key="3">
    <source>
        <dbReference type="PROSITE" id="PS50125"/>
    </source>
</evidence>